<proteinExistence type="predicted"/>
<keyword evidence="2" id="KW-1185">Reference proteome</keyword>
<gene>
    <name evidence="1" type="ORF">H6H03_03535</name>
</gene>
<reference evidence="1 2" key="1">
    <citation type="journal article" date="2020" name="ISME J.">
        <title>Comparative genomics reveals insights into cyanobacterial evolution and habitat adaptation.</title>
        <authorList>
            <person name="Chen M.Y."/>
            <person name="Teng W.K."/>
            <person name="Zhao L."/>
            <person name="Hu C.X."/>
            <person name="Zhou Y.K."/>
            <person name="Han B.P."/>
            <person name="Song L.R."/>
            <person name="Shu W.S."/>
        </authorList>
    </citation>
    <scope>NUCLEOTIDE SEQUENCE [LARGE SCALE GENOMIC DNA]</scope>
    <source>
        <strain evidence="1 2">FACHB-159</strain>
    </source>
</reference>
<organism evidence="1 2">
    <name type="scientific">Nostoc paludosum FACHB-159</name>
    <dbReference type="NCBI Taxonomy" id="2692908"/>
    <lineage>
        <taxon>Bacteria</taxon>
        <taxon>Bacillati</taxon>
        <taxon>Cyanobacteriota</taxon>
        <taxon>Cyanophyceae</taxon>
        <taxon>Nostocales</taxon>
        <taxon>Nostocaceae</taxon>
        <taxon>Nostoc</taxon>
    </lineage>
</organism>
<dbReference type="RefSeq" id="WP_190953741.1">
    <property type="nucleotide sequence ID" value="NZ_JACJTU010000002.1"/>
</dbReference>
<comment type="caution">
    <text evidence="1">The sequence shown here is derived from an EMBL/GenBank/DDBJ whole genome shotgun (WGS) entry which is preliminary data.</text>
</comment>
<dbReference type="EMBL" id="JACJTU010000002">
    <property type="protein sequence ID" value="MBD2732987.1"/>
    <property type="molecule type" value="Genomic_DNA"/>
</dbReference>
<evidence type="ECO:0000313" key="2">
    <source>
        <dbReference type="Proteomes" id="UP000637383"/>
    </source>
</evidence>
<evidence type="ECO:0000313" key="1">
    <source>
        <dbReference type="EMBL" id="MBD2732987.1"/>
    </source>
</evidence>
<protein>
    <submittedName>
        <fullName evidence="1">Uncharacterized protein</fullName>
    </submittedName>
</protein>
<dbReference type="Proteomes" id="UP000637383">
    <property type="component" value="Unassembled WGS sequence"/>
</dbReference>
<accession>A0ABR8K434</accession>
<name>A0ABR8K434_9NOSO</name>
<sequence length="1202" mass="130799">MANTNQAIASSKLMQNYRISTPVSSDTQIVAVGKAGDGSRVFSIASNRHLFMIESTTESDTGWRQLDLNMNGEVLTLEQPIQAFAAATDGQGNDHLVAIAATPNDPSSNSIYYVKNFETAPESERWIFCGRMSNVTIVKLGVGFDANQQPLVAIVTEKTDIDSTNKYAIQILHLKPGQHPIPWSPLLTTSKPNRILDLVVGSLEPLGNGVIVSYIDENGAPRLEFSGVPAYHHIIARGGETHNILAVVSGTDGNSMLFAAAGSNLYFNDPNLGLMKMGTLPAPIDRVAAIRNQNGVVDVFVHTTDAKIYHAVPGVQDPVEILQKAAHMGVAQSGDGTENLFYVGFDHTLWWLVRDRQTRDWDNSQVELDTTQQIEAFSSYSTAITLLDRAQTPMAYTDLQITSSATMNVAINGQTYIIDATTPASCTTNAAGQVILTSSTNKLSTSVLSISGDFLPDGHAIEVQPNTDIQNTLETITADQLLQAKKADGSSLLQGNYSNQDVANALQKGLNQTMSLGKTQPSDPQNTQDTQLMFARSDRPESLRYRAIAPTILGELHLASVTEQHWEMDFTSGIPVYGEHTADSITPHLETIVQPLALRALGSLSNHSVGFSWGDLWQGIKDGVIELGKLFVSTVVDPVTKFVKQVVVKIEDFVGNVLWNGAINLLEQVFDIAEGIFQNVKIFFEDLFDWLGFLFNWNDILRSKEAIKYTFNQFIPVIQAGLTSVKNRVIGGIDAFERNIQSTFEGYIQQIAATQTITQVEQTNVKPQPSVQSNVVTNIFYTGFINHASSTQITDGGTLLALSPESNSAIDNLVVQLTNYAQQFQSVEAFTRAVDYFSQIKKNPDQILQLAISGLLEVVEGIALLALDMAKTIIGLVFDGVIAALGGILNLLNQEWNIPFVSDLYSFITNGSQLSALDLLALIVAIPGTVVYKIIFQEAPFPDDASLQTFKSVCTTQNLLGASGLANQPSHLMATRAEAAQATEISLKSFKPLFDIFYSVNYFFYGGFEAILDIIPPDDVSGGFEVANLSPRFTKIRAQMGDAISVLSVATLGLEFTSQVFSIPWVVGGGSVGCDNDTDFGNLIWVLQWIGVGFDCAWFAVTSNTGKEQGRLARNSGDIGTIVDTVWGCTHVGLMISWAFKNNWKDGKSIAQNFLGTLPEFTKILRHTKVIESTEGFSLPALSLIDFVGNEGVCFMGLAKYK</sequence>